<dbReference type="Gene3D" id="3.40.640.10">
    <property type="entry name" value="Type I PLP-dependent aspartate aminotransferase-like (Major domain)"/>
    <property type="match status" value="1"/>
</dbReference>
<dbReference type="PANTHER" id="PTHR43321:SF3">
    <property type="entry name" value="GLUTAMATE DECARBOXYLASE"/>
    <property type="match status" value="1"/>
</dbReference>
<dbReference type="InterPro" id="IPR015424">
    <property type="entry name" value="PyrdxlP-dep_Trfase"/>
</dbReference>
<accession>A0A158H6A2</accession>
<dbReference type="GO" id="GO:0030170">
    <property type="term" value="F:pyridoxal phosphate binding"/>
    <property type="evidence" value="ECO:0007669"/>
    <property type="project" value="InterPro"/>
</dbReference>
<sequence length="466" mass="52909">MNVPASPDSTPPEKVTMYDEFNLEVPEDAFPRHGISGRAASALVWSDEWTDTNPMLNMSSFVTTFAEPEAVETARRNMYKNYIDHDMYPQLFAMEMRMIRWLHELWNGPKEAEPYGAATIGSSEACMLAGLAHKWSWRQAREKAGRDTSRPNMVTGGNVQIVWKKFLRYFDVEPRIVPLKPGNYRLTAEQLDQYVDENTIAVVAIAGQTFTGEDDDIQEIHDWLDAYEKKTGISIPMHIDGASGGFVNPFLYPDYKWDFRLPRVQSINASGHKFGLTPPGLGWVVFRERRIFNEDLIFYVNYLGGEMPTATLNFSRNAAPIAVQYYQFLRLGFDGYKRIMTHTLANAVRLRDELVKSGYFTIMNETQRIPVVAVTLDPKVKKFNEFDVSNKVREKGWVLSAYSMPPDAEEVRSLRVVVRPHINHNVAMNLARDIVGACDYLDAHGGTATPPTLHKHATEKTTPAKC</sequence>
<evidence type="ECO:0000256" key="2">
    <source>
        <dbReference type="ARBA" id="ARBA00009533"/>
    </source>
</evidence>
<dbReference type="RefSeq" id="WP_053568999.1">
    <property type="nucleotide sequence ID" value="NZ_FCNY02000007.1"/>
</dbReference>
<evidence type="ECO:0000256" key="5">
    <source>
        <dbReference type="ARBA" id="ARBA00023239"/>
    </source>
</evidence>
<evidence type="ECO:0000256" key="8">
    <source>
        <dbReference type="RuleBase" id="RU000382"/>
    </source>
</evidence>
<dbReference type="PANTHER" id="PTHR43321">
    <property type="entry name" value="GLUTAMATE DECARBOXYLASE"/>
    <property type="match status" value="1"/>
</dbReference>
<dbReference type="SUPFAM" id="SSF53383">
    <property type="entry name" value="PLP-dependent transferases"/>
    <property type="match status" value="1"/>
</dbReference>
<evidence type="ECO:0000256" key="6">
    <source>
        <dbReference type="ARBA" id="ARBA00048868"/>
    </source>
</evidence>
<feature type="modified residue" description="N6-(pyridoxal phosphate)lysine" evidence="7">
    <location>
        <position position="273"/>
    </location>
</feature>
<evidence type="ECO:0000256" key="7">
    <source>
        <dbReference type="PIRSR" id="PIRSR602129-50"/>
    </source>
</evidence>
<dbReference type="EC" id="4.1.1.15" evidence="3 9"/>
<comment type="catalytic activity">
    <reaction evidence="6 9">
        <text>L-glutamate + H(+) = 4-aminobutanoate + CO2</text>
        <dbReference type="Rhea" id="RHEA:17785"/>
        <dbReference type="ChEBI" id="CHEBI:15378"/>
        <dbReference type="ChEBI" id="CHEBI:16526"/>
        <dbReference type="ChEBI" id="CHEBI:29985"/>
        <dbReference type="ChEBI" id="CHEBI:59888"/>
        <dbReference type="EC" id="4.1.1.15"/>
    </reaction>
</comment>
<evidence type="ECO:0000313" key="10">
    <source>
        <dbReference type="EMBL" id="SAL39825.1"/>
    </source>
</evidence>
<name>A0A158H6A2_CABCO</name>
<dbReference type="Proteomes" id="UP000054740">
    <property type="component" value="Unassembled WGS sequence"/>
</dbReference>
<dbReference type="Pfam" id="PF00282">
    <property type="entry name" value="Pyridoxal_deC"/>
    <property type="match status" value="1"/>
</dbReference>
<keyword evidence="9" id="KW-0210">Decarboxylase</keyword>
<dbReference type="AlphaFoldDB" id="A0A158H6A2"/>
<protein>
    <recommendedName>
        <fullName evidence="3 9">Glutamate decarboxylase</fullName>
        <ecNumber evidence="3 9">4.1.1.15</ecNumber>
    </recommendedName>
</protein>
<dbReference type="InterPro" id="IPR015421">
    <property type="entry name" value="PyrdxlP-dep_Trfase_major"/>
</dbReference>
<proteinExistence type="inferred from homology"/>
<evidence type="ECO:0000256" key="3">
    <source>
        <dbReference type="ARBA" id="ARBA00012421"/>
    </source>
</evidence>
<dbReference type="InterPro" id="IPR002129">
    <property type="entry name" value="PyrdxlP-dep_de-COase"/>
</dbReference>
<dbReference type="GO" id="GO:0004351">
    <property type="term" value="F:glutamate decarboxylase activity"/>
    <property type="evidence" value="ECO:0007669"/>
    <property type="project" value="UniProtKB-EC"/>
</dbReference>
<dbReference type="NCBIfam" id="TIGR01788">
    <property type="entry name" value="Glu-decarb-GAD"/>
    <property type="match status" value="1"/>
</dbReference>
<comment type="cofactor">
    <cofactor evidence="1 7 8">
        <name>pyridoxal 5'-phosphate</name>
        <dbReference type="ChEBI" id="CHEBI:597326"/>
    </cofactor>
</comment>
<keyword evidence="11" id="KW-1185">Reference proteome</keyword>
<reference evidence="11" key="1">
    <citation type="submission" date="2016-01" db="EMBL/GenBank/DDBJ databases">
        <authorList>
            <person name="Peeters C."/>
        </authorList>
    </citation>
    <scope>NUCLEOTIDE SEQUENCE [LARGE SCALE GENOMIC DNA]</scope>
</reference>
<evidence type="ECO:0000256" key="9">
    <source>
        <dbReference type="RuleBase" id="RU361171"/>
    </source>
</evidence>
<evidence type="ECO:0000256" key="4">
    <source>
        <dbReference type="ARBA" id="ARBA00022898"/>
    </source>
</evidence>
<evidence type="ECO:0000256" key="1">
    <source>
        <dbReference type="ARBA" id="ARBA00001933"/>
    </source>
</evidence>
<keyword evidence="4 7" id="KW-0663">Pyridoxal phosphate</keyword>
<dbReference type="EMBL" id="FCNY02000007">
    <property type="protein sequence ID" value="SAL39825.1"/>
    <property type="molecule type" value="Genomic_DNA"/>
</dbReference>
<evidence type="ECO:0000313" key="11">
    <source>
        <dbReference type="Proteomes" id="UP000054740"/>
    </source>
</evidence>
<organism evidence="10 11">
    <name type="scientific">Caballeronia cordobensis</name>
    <name type="common">Burkholderia cordobensis</name>
    <dbReference type="NCBI Taxonomy" id="1353886"/>
    <lineage>
        <taxon>Bacteria</taxon>
        <taxon>Pseudomonadati</taxon>
        <taxon>Pseudomonadota</taxon>
        <taxon>Betaproteobacteria</taxon>
        <taxon>Burkholderiales</taxon>
        <taxon>Burkholderiaceae</taxon>
        <taxon>Caballeronia</taxon>
    </lineage>
</organism>
<comment type="similarity">
    <text evidence="2 8">Belongs to the group II decarboxylase family.</text>
</comment>
<keyword evidence="5 8" id="KW-0456">Lyase</keyword>
<dbReference type="GO" id="GO:0006538">
    <property type="term" value="P:L-glutamate catabolic process"/>
    <property type="evidence" value="ECO:0007669"/>
    <property type="project" value="TreeGrafter"/>
</dbReference>
<dbReference type="InterPro" id="IPR010107">
    <property type="entry name" value="Glutamate_decarboxylase"/>
</dbReference>
<gene>
    <name evidence="10" type="ORF">AWB70_02954</name>
</gene>
<dbReference type="GO" id="GO:0005829">
    <property type="term" value="C:cytosol"/>
    <property type="evidence" value="ECO:0007669"/>
    <property type="project" value="TreeGrafter"/>
</dbReference>
<dbReference type="Gene3D" id="3.90.1150.160">
    <property type="match status" value="1"/>
</dbReference>